<evidence type="ECO:0000313" key="3">
    <source>
        <dbReference type="EMBL" id="KAK3882235.1"/>
    </source>
</evidence>
<reference evidence="3" key="1">
    <citation type="submission" date="2023-10" db="EMBL/GenBank/DDBJ databases">
        <title>Genome assemblies of two species of porcelain crab, Petrolisthes cinctipes and Petrolisthes manimaculis (Anomura: Porcellanidae).</title>
        <authorList>
            <person name="Angst P."/>
        </authorList>
    </citation>
    <scope>NUCLEOTIDE SEQUENCE</scope>
    <source>
        <strain evidence="3">PB745_01</strain>
        <tissue evidence="3">Gill</tissue>
    </source>
</reference>
<evidence type="ECO:0000313" key="4">
    <source>
        <dbReference type="Proteomes" id="UP001286313"/>
    </source>
</evidence>
<proteinExistence type="predicted"/>
<feature type="chain" id="PRO_5042223926" evidence="2">
    <location>
        <begin position="20"/>
        <end position="273"/>
    </location>
</feature>
<keyword evidence="1" id="KW-1133">Transmembrane helix</keyword>
<keyword evidence="4" id="KW-1185">Reference proteome</keyword>
<name>A0AAE1KUD4_PETCI</name>
<comment type="caution">
    <text evidence="3">The sequence shown here is derived from an EMBL/GenBank/DDBJ whole genome shotgun (WGS) entry which is preliminary data.</text>
</comment>
<keyword evidence="1" id="KW-0472">Membrane</keyword>
<keyword evidence="2" id="KW-0732">Signal</keyword>
<dbReference type="EMBL" id="JAWQEG010001116">
    <property type="protein sequence ID" value="KAK3882235.1"/>
    <property type="molecule type" value="Genomic_DNA"/>
</dbReference>
<organism evidence="3 4">
    <name type="scientific">Petrolisthes cinctipes</name>
    <name type="common">Flat porcelain crab</name>
    <dbReference type="NCBI Taxonomy" id="88211"/>
    <lineage>
        <taxon>Eukaryota</taxon>
        <taxon>Metazoa</taxon>
        <taxon>Ecdysozoa</taxon>
        <taxon>Arthropoda</taxon>
        <taxon>Crustacea</taxon>
        <taxon>Multicrustacea</taxon>
        <taxon>Malacostraca</taxon>
        <taxon>Eumalacostraca</taxon>
        <taxon>Eucarida</taxon>
        <taxon>Decapoda</taxon>
        <taxon>Pleocyemata</taxon>
        <taxon>Anomura</taxon>
        <taxon>Galatheoidea</taxon>
        <taxon>Porcellanidae</taxon>
        <taxon>Petrolisthes</taxon>
    </lineage>
</organism>
<gene>
    <name evidence="3" type="ORF">Pcinc_013375</name>
</gene>
<protein>
    <submittedName>
        <fullName evidence="3">Uncharacterized protein</fullName>
    </submittedName>
</protein>
<evidence type="ECO:0000256" key="2">
    <source>
        <dbReference type="SAM" id="SignalP"/>
    </source>
</evidence>
<accession>A0AAE1KUD4</accession>
<dbReference type="AlphaFoldDB" id="A0AAE1KUD4"/>
<feature type="transmembrane region" description="Helical" evidence="1">
    <location>
        <begin position="192"/>
        <end position="215"/>
    </location>
</feature>
<evidence type="ECO:0000256" key="1">
    <source>
        <dbReference type="SAM" id="Phobius"/>
    </source>
</evidence>
<dbReference type="Proteomes" id="UP001286313">
    <property type="component" value="Unassembled WGS sequence"/>
</dbReference>
<sequence length="273" mass="29818">MCGIVGVVMAVVMACVVFAAAVAAATAAAAGGVGVGDPEDEAVALQDTVGRDVTQVNGGTSGFPSLQSNNEEQVLLRLLRAAVSKPFTAAANNTQGQGDSQHQVGWRCLMAWINAHDRHVSQGQPTCHNHTNTSSRDLRLNECAPLLFLVVPTLCNGTQSCVNLTQSSLDELLHRYWTWQRRKKQTEEADDAVIYIVVVLAFYSFGIVFMMANFVRQEQREVEETKVYKQYVKLARDGWLTTRGNLTNKLALQALNTFNAVPQTTDANKVTFV</sequence>
<keyword evidence="1" id="KW-0812">Transmembrane</keyword>
<feature type="signal peptide" evidence="2">
    <location>
        <begin position="1"/>
        <end position="19"/>
    </location>
</feature>